<dbReference type="GO" id="GO:0000723">
    <property type="term" value="P:telomere maintenance"/>
    <property type="evidence" value="ECO:0007669"/>
    <property type="project" value="TreeGrafter"/>
</dbReference>
<organism evidence="3 4">
    <name type="scientific">Plectus sambesii</name>
    <dbReference type="NCBI Taxonomy" id="2011161"/>
    <lineage>
        <taxon>Eukaryota</taxon>
        <taxon>Metazoa</taxon>
        <taxon>Ecdysozoa</taxon>
        <taxon>Nematoda</taxon>
        <taxon>Chromadorea</taxon>
        <taxon>Plectida</taxon>
        <taxon>Plectina</taxon>
        <taxon>Plectoidea</taxon>
        <taxon>Plectidae</taxon>
        <taxon>Plectus</taxon>
    </lineage>
</organism>
<dbReference type="Gene3D" id="3.60.15.10">
    <property type="entry name" value="Ribonuclease Z/Hydroxyacylglutathione hydrolase-like"/>
    <property type="match status" value="1"/>
</dbReference>
<dbReference type="CDD" id="cd16273">
    <property type="entry name" value="SNM1A-1C-like_MBL-fold"/>
    <property type="match status" value="1"/>
</dbReference>
<name>A0A914UPY2_9BILA</name>
<evidence type="ECO:0000313" key="4">
    <source>
        <dbReference type="WBParaSite" id="PSAMB.scaffold11686size3192.g34329.t1"/>
    </source>
</evidence>
<dbReference type="SMART" id="SM00849">
    <property type="entry name" value="Lactamase_B"/>
    <property type="match status" value="1"/>
</dbReference>
<sequence length="188" mass="21177">MAPALDSALRRGSNECGKKKKRVGPGVTFGGGRIAVDLWKTAGTSARHFFLTHCHTDHTHGLTPSWRHGPIYCSPITARLLKVMFDLDDSLLRPLEVNESHQLADFCVTLLEANHCPGAVMFLFESDSFGTVLCTGDMRHDHRMEKMFATEPAFMRLQKLTIDHIYLDNTYLDEKIAEFPTREEAISE</sequence>
<reference evidence="4" key="1">
    <citation type="submission" date="2022-11" db="UniProtKB">
        <authorList>
            <consortium name="WormBaseParasite"/>
        </authorList>
    </citation>
    <scope>IDENTIFICATION</scope>
</reference>
<dbReference type="GO" id="GO:0035312">
    <property type="term" value="F:5'-3' DNA exonuclease activity"/>
    <property type="evidence" value="ECO:0007669"/>
    <property type="project" value="TreeGrafter"/>
</dbReference>
<accession>A0A914UPY2</accession>
<dbReference type="InterPro" id="IPR036866">
    <property type="entry name" value="RibonucZ/Hydroxyglut_hydro"/>
</dbReference>
<dbReference type="GO" id="GO:0006303">
    <property type="term" value="P:double-strand break repair via nonhomologous end joining"/>
    <property type="evidence" value="ECO:0007669"/>
    <property type="project" value="TreeGrafter"/>
</dbReference>
<evidence type="ECO:0000313" key="3">
    <source>
        <dbReference type="Proteomes" id="UP000887566"/>
    </source>
</evidence>
<dbReference type="PANTHER" id="PTHR23240:SF26">
    <property type="entry name" value="5' EXONUCLEASE APOLLO"/>
    <property type="match status" value="1"/>
</dbReference>
<proteinExistence type="predicted"/>
<feature type="compositionally biased region" description="Basic and acidic residues" evidence="1">
    <location>
        <begin position="8"/>
        <end position="17"/>
    </location>
</feature>
<dbReference type="GO" id="GO:0036297">
    <property type="term" value="P:interstrand cross-link repair"/>
    <property type="evidence" value="ECO:0007669"/>
    <property type="project" value="TreeGrafter"/>
</dbReference>
<dbReference type="AlphaFoldDB" id="A0A914UPY2"/>
<dbReference type="GO" id="GO:0003684">
    <property type="term" value="F:damaged DNA binding"/>
    <property type="evidence" value="ECO:0007669"/>
    <property type="project" value="TreeGrafter"/>
</dbReference>
<protein>
    <submittedName>
        <fullName evidence="4">Metallo-beta-lactamase domain-containing protein</fullName>
    </submittedName>
</protein>
<feature type="domain" description="Metallo-beta-lactamase" evidence="2">
    <location>
        <begin position="23"/>
        <end position="182"/>
    </location>
</feature>
<dbReference type="InterPro" id="IPR001279">
    <property type="entry name" value="Metallo-B-lactamas"/>
</dbReference>
<dbReference type="WBParaSite" id="PSAMB.scaffold11686size3192.g34329.t1">
    <property type="protein sequence ID" value="PSAMB.scaffold11686size3192.g34329.t1"/>
    <property type="gene ID" value="PSAMB.scaffold11686size3192.g34329"/>
</dbReference>
<keyword evidence="3" id="KW-1185">Reference proteome</keyword>
<evidence type="ECO:0000256" key="1">
    <source>
        <dbReference type="SAM" id="MobiDB-lite"/>
    </source>
</evidence>
<evidence type="ECO:0000259" key="2">
    <source>
        <dbReference type="SMART" id="SM00849"/>
    </source>
</evidence>
<dbReference type="Proteomes" id="UP000887566">
    <property type="component" value="Unplaced"/>
</dbReference>
<dbReference type="SUPFAM" id="SSF56281">
    <property type="entry name" value="Metallo-hydrolase/oxidoreductase"/>
    <property type="match status" value="1"/>
</dbReference>
<dbReference type="PANTHER" id="PTHR23240">
    <property type="entry name" value="DNA CROSS-LINK REPAIR PROTEIN PSO2/SNM1-RELATED"/>
    <property type="match status" value="1"/>
</dbReference>
<feature type="region of interest" description="Disordered" evidence="1">
    <location>
        <begin position="1"/>
        <end position="22"/>
    </location>
</feature>